<comment type="similarity">
    <text evidence="3">Belongs to the DNA glycosylase family. DEMETER subfamily.</text>
</comment>
<dbReference type="InterPro" id="IPR028924">
    <property type="entry name" value="Perm-CXXC"/>
</dbReference>
<feature type="compositionally biased region" description="Basic residues" evidence="10">
    <location>
        <begin position="119"/>
        <end position="129"/>
    </location>
</feature>
<feature type="region of interest" description="Disordered" evidence="10">
    <location>
        <begin position="286"/>
        <end position="319"/>
    </location>
</feature>
<gene>
    <name evidence="13" type="primary">LOC111459738</name>
</gene>
<feature type="compositionally biased region" description="Basic residues" evidence="10">
    <location>
        <begin position="286"/>
        <end position="302"/>
    </location>
</feature>
<feature type="compositionally biased region" description="Polar residues" evidence="10">
    <location>
        <begin position="837"/>
        <end position="848"/>
    </location>
</feature>
<dbReference type="SUPFAM" id="SSF48150">
    <property type="entry name" value="DNA-glycosylase"/>
    <property type="match status" value="1"/>
</dbReference>
<dbReference type="InterPro" id="IPR028925">
    <property type="entry name" value="RRM_DME"/>
</dbReference>
<evidence type="ECO:0000256" key="7">
    <source>
        <dbReference type="ARBA" id="ARBA00023014"/>
    </source>
</evidence>
<dbReference type="GO" id="GO:0035514">
    <property type="term" value="F:DNA demethylase activity"/>
    <property type="evidence" value="ECO:0007669"/>
    <property type="project" value="InterPro"/>
</dbReference>
<dbReference type="RefSeq" id="XP_022958534.1">
    <property type="nucleotide sequence ID" value="XM_023102766.1"/>
</dbReference>
<feature type="compositionally biased region" description="Basic residues" evidence="10">
    <location>
        <begin position="356"/>
        <end position="366"/>
    </location>
</feature>
<dbReference type="SMART" id="SM00525">
    <property type="entry name" value="FES"/>
    <property type="match status" value="1"/>
</dbReference>
<evidence type="ECO:0000256" key="9">
    <source>
        <dbReference type="ARBA" id="ARBA00023242"/>
    </source>
</evidence>
<feature type="region of interest" description="Disordered" evidence="10">
    <location>
        <begin position="57"/>
        <end position="172"/>
    </location>
</feature>
<dbReference type="PANTHER" id="PTHR46213:SF13">
    <property type="entry name" value="DEMETER-LIKE PROTEIN 2-RELATED"/>
    <property type="match status" value="1"/>
</dbReference>
<sequence>MAETSFPNIIYRNGKHENEPTISTLMAEVSFPSRNSEKHENGFEMEPTISTPMAEVSFPSSNSEKHENGLEMEPTISTPRAEIAFPTRNSDKHENGLEMEPTISTPLELKRKRPQIETRRKKKKKKMYRPKVIGEGRARKRSTQPVKPKPPRVRPKPKPRVKPKPRPKTKKIVTTGCQQNSYSVQENDQVHIIDKIHIIDSCRDLVNEKALLNNATVSCKDLVLIGNELKNEKASPNFTVSEKVSAEVASLDEKESENDHSKSTVIQTKVGSTGRLYEWLHGIPQKCRRKRSSRRRPAKITKRTPYGLRSGNKKGEGSRNNLQPFIYCKRKRSPMVRRCNVASAIEVCKQLRRNTHKHASNTKKAIKNNGRDDDGETTKQKLEIEETPTKVSDQTTEMYNHSDDGCQSHSALSSNDREASVETAIAEDWSGQTTLPAVTFKFAAIFREGTFWKIGNAIRIETLSHNGKQTMRWLDIRQFLTNLKLINEKNPSGTGISLPRIITGFHDVGSGRSLIRQQDFTHPGSVNETRPALNVILWNRSEGTRNNHEHIRLTLETRGISNSTGLTHVNSQQKEGTASGHEKQIVPYARKQGNKTSKGEHNLSYVHGMEGAIVPHPESLNSTKKKLLGRVNLDPRDITMWTLITQEASDFGSEKVDVDTEKWWAHEREIFRVRIDAFNARMHLILGDRRFSPWKGSVVDSVVGVFLTQNVSDHLSSSAYMSLAATFPLCATRNHTEYYQGQDVFCTQQSTQRNKGYFLCESEWNNDSMLESNKKTGDREEVEQLISANDAILSQDFMGSSLKQSLDDTLHSSTCFKDDCGIGLFTNLDGTDNTVLHSNKSTSVQEPYSSSPTSTSSHKSNQENEILESKEVEVDLQVTPNEKSQSSIGSSERFQNQEIQLTGDVNDLEDRDSNDFSDEKRTDISKGTAKNSKMKPEMDWNSLKEKWDSMRRAYSVHEPRSRDHMDSVDWEAVGSADPIKIAAAIKERGQHNTIARRIKEFINRTARMHGHIDLEWLRYAPPNDVKAYLLEIHGLGLKSVECVRLLSLQQVAFPVDVNVGRIAVRIGWVPLEPLPEEVQIHLLETFPMMDSIQKYLWPRLSTLDQRTLYELHYQLITFGKVFCTKRKPNCNACPLRAECRHYASKYASARLALPGLPEKRMVSTMIPEKRYEGTAQVMNPAPVLHIEGNPSSESRYETINCEPIIEVPRSPEHAYDESQSTDIEDLYEYDSDDVPVIRLDSGQFTTSQNCMDNNITGALIPLNNRVASIPMRKLKHVDRLRTEHQAYELPDTHPLLYELEPRELNDACPYLLCIWSPGETIDSSEPPNTKCTYQETGELCSEGSCSSCNILRKQNSGTVHGTILIPCRTAMRGKFPLNGTYFQVNEVFADDESSKNPISVFREWIWDLPRRIVYFGTSTATIFRGLGIDDIQYCFQKGFICVRGFDRRTRTPKRLTERLHRQTNSAAKARANKNTDHKP</sequence>
<keyword evidence="12" id="KW-1185">Reference proteome</keyword>
<evidence type="ECO:0000256" key="2">
    <source>
        <dbReference type="ARBA" id="ARBA00004123"/>
    </source>
</evidence>
<keyword evidence="8" id="KW-0238">DNA-binding</keyword>
<feature type="compositionally biased region" description="Polar residues" evidence="10">
    <location>
        <begin position="878"/>
        <end position="900"/>
    </location>
</feature>
<dbReference type="GO" id="GO:0046872">
    <property type="term" value="F:metal ion binding"/>
    <property type="evidence" value="ECO:0007669"/>
    <property type="project" value="UniProtKB-KW"/>
</dbReference>
<keyword evidence="7" id="KW-0411">Iron-sulfur</keyword>
<dbReference type="KEGG" id="cmos:111459738"/>
<evidence type="ECO:0000256" key="3">
    <source>
        <dbReference type="ARBA" id="ARBA00005646"/>
    </source>
</evidence>
<evidence type="ECO:0000313" key="13">
    <source>
        <dbReference type="RefSeq" id="XP_022958534.1"/>
    </source>
</evidence>
<keyword evidence="9" id="KW-0539">Nucleus</keyword>
<dbReference type="GO" id="GO:0003677">
    <property type="term" value="F:DNA binding"/>
    <property type="evidence" value="ECO:0007669"/>
    <property type="project" value="UniProtKB-KW"/>
</dbReference>
<evidence type="ECO:0000256" key="10">
    <source>
        <dbReference type="SAM" id="MobiDB-lite"/>
    </source>
</evidence>
<dbReference type="GeneID" id="111459738"/>
<dbReference type="Pfam" id="PF15628">
    <property type="entry name" value="RRM_DME"/>
    <property type="match status" value="1"/>
</dbReference>
<organism evidence="12 13">
    <name type="scientific">Cucurbita moschata</name>
    <name type="common">Winter crookneck squash</name>
    <name type="synonym">Cucurbita pepo var. moschata</name>
    <dbReference type="NCBI Taxonomy" id="3662"/>
    <lineage>
        <taxon>Eukaryota</taxon>
        <taxon>Viridiplantae</taxon>
        <taxon>Streptophyta</taxon>
        <taxon>Embryophyta</taxon>
        <taxon>Tracheophyta</taxon>
        <taxon>Spermatophyta</taxon>
        <taxon>Magnoliopsida</taxon>
        <taxon>eudicotyledons</taxon>
        <taxon>Gunneridae</taxon>
        <taxon>Pentapetalae</taxon>
        <taxon>rosids</taxon>
        <taxon>fabids</taxon>
        <taxon>Cucurbitales</taxon>
        <taxon>Cucurbitaceae</taxon>
        <taxon>Cucurbiteae</taxon>
        <taxon>Cucurbita</taxon>
    </lineage>
</organism>
<evidence type="ECO:0000313" key="12">
    <source>
        <dbReference type="Proteomes" id="UP000504609"/>
    </source>
</evidence>
<dbReference type="GO" id="GO:0005634">
    <property type="term" value="C:nucleus"/>
    <property type="evidence" value="ECO:0007669"/>
    <property type="project" value="UniProtKB-SubCell"/>
</dbReference>
<feature type="compositionally biased region" description="Basic and acidic residues" evidence="10">
    <location>
        <begin position="369"/>
        <end position="388"/>
    </location>
</feature>
<evidence type="ECO:0000256" key="5">
    <source>
        <dbReference type="ARBA" id="ARBA00022723"/>
    </source>
</evidence>
<keyword evidence="4" id="KW-0004">4Fe-4S</keyword>
<dbReference type="Proteomes" id="UP000504609">
    <property type="component" value="Unplaced"/>
</dbReference>
<evidence type="ECO:0000256" key="8">
    <source>
        <dbReference type="ARBA" id="ARBA00023125"/>
    </source>
</evidence>
<evidence type="ECO:0000256" key="4">
    <source>
        <dbReference type="ARBA" id="ARBA00022485"/>
    </source>
</evidence>
<dbReference type="GO" id="GO:0051539">
    <property type="term" value="F:4 iron, 4 sulfur cluster binding"/>
    <property type="evidence" value="ECO:0007669"/>
    <property type="project" value="UniProtKB-KW"/>
</dbReference>
<keyword evidence="6" id="KW-0408">Iron</keyword>
<dbReference type="GO" id="GO:0006284">
    <property type="term" value="P:base-excision repair"/>
    <property type="evidence" value="ECO:0007669"/>
    <property type="project" value="InterPro"/>
</dbReference>
<dbReference type="Pfam" id="PF15629">
    <property type="entry name" value="Perm-CXXC"/>
    <property type="match status" value="1"/>
</dbReference>
<accession>A0A6J1H5D5</accession>
<dbReference type="InterPro" id="IPR003651">
    <property type="entry name" value="Endonuclease3_FeS-loop_motif"/>
</dbReference>
<dbReference type="GO" id="GO:0141166">
    <property type="term" value="P:chromosomal 5-methylcytosine DNA demethylation pathway"/>
    <property type="evidence" value="ECO:0007669"/>
    <property type="project" value="InterPro"/>
</dbReference>
<feature type="compositionally biased region" description="Basic and acidic residues" evidence="10">
    <location>
        <begin position="911"/>
        <end position="924"/>
    </location>
</feature>
<dbReference type="GO" id="GO:0019104">
    <property type="term" value="F:DNA N-glycosylase activity"/>
    <property type="evidence" value="ECO:0007669"/>
    <property type="project" value="InterPro"/>
</dbReference>
<name>A0A6J1H5D5_CUCMO</name>
<dbReference type="InterPro" id="IPR003265">
    <property type="entry name" value="HhH-GPD_domain"/>
</dbReference>
<proteinExistence type="inferred from homology"/>
<feature type="region of interest" description="Disordered" evidence="10">
    <location>
        <begin position="1452"/>
        <end position="1479"/>
    </location>
</feature>
<reference evidence="13" key="1">
    <citation type="submission" date="2025-08" db="UniProtKB">
        <authorList>
            <consortium name="RefSeq"/>
        </authorList>
    </citation>
    <scope>IDENTIFICATION</scope>
    <source>
        <tissue evidence="13">Young leaves</tissue>
    </source>
</reference>
<protein>
    <submittedName>
        <fullName evidence="13">Protein ROS1-like</fullName>
    </submittedName>
</protein>
<evidence type="ECO:0000259" key="11">
    <source>
        <dbReference type="SMART" id="SM00478"/>
    </source>
</evidence>
<evidence type="ECO:0000256" key="1">
    <source>
        <dbReference type="ARBA" id="ARBA00001966"/>
    </source>
</evidence>
<feature type="region of interest" description="Disordered" evidence="10">
    <location>
        <begin position="837"/>
        <end position="937"/>
    </location>
</feature>
<evidence type="ECO:0000256" key="6">
    <source>
        <dbReference type="ARBA" id="ARBA00023004"/>
    </source>
</evidence>
<comment type="cofactor">
    <cofactor evidence="1">
        <name>[4Fe-4S] cluster</name>
        <dbReference type="ChEBI" id="CHEBI:49883"/>
    </cofactor>
</comment>
<feature type="compositionally biased region" description="Basic residues" evidence="10">
    <location>
        <begin position="149"/>
        <end position="171"/>
    </location>
</feature>
<dbReference type="SMART" id="SM00478">
    <property type="entry name" value="ENDO3c"/>
    <property type="match status" value="1"/>
</dbReference>
<dbReference type="InterPro" id="IPR023170">
    <property type="entry name" value="HhH_base_excis_C"/>
</dbReference>
<dbReference type="Gene3D" id="1.10.1670.10">
    <property type="entry name" value="Helix-hairpin-Helix base-excision DNA repair enzymes (C-terminal)"/>
    <property type="match status" value="1"/>
</dbReference>
<dbReference type="InterPro" id="IPR044811">
    <property type="entry name" value="DME/ROS1"/>
</dbReference>
<comment type="subcellular location">
    <subcellularLocation>
        <location evidence="2">Nucleus</location>
    </subcellularLocation>
</comment>
<feature type="domain" description="HhH-GPD" evidence="11">
    <location>
        <begin position="940"/>
        <end position="1121"/>
    </location>
</feature>
<feature type="region of interest" description="Disordered" evidence="10">
    <location>
        <begin position="356"/>
        <end position="391"/>
    </location>
</feature>
<keyword evidence="5" id="KW-0479">Metal-binding</keyword>
<dbReference type="InterPro" id="IPR011257">
    <property type="entry name" value="DNA_glycosylase"/>
</dbReference>
<dbReference type="PANTHER" id="PTHR46213">
    <property type="entry name" value="TRANSCRIPTIONAL ACTIVATOR DEMETER"/>
    <property type="match status" value="1"/>
</dbReference>